<dbReference type="PANTHER" id="PTHR43700:SF1">
    <property type="entry name" value="PHOSPHORIBOSYLAMINOIMIDAZOLE-SUCCINOCARBOXAMIDE SYNTHASE"/>
    <property type="match status" value="1"/>
</dbReference>
<evidence type="ECO:0000313" key="8">
    <source>
        <dbReference type="EMBL" id="QHT37810.1"/>
    </source>
</evidence>
<dbReference type="GO" id="GO:0005524">
    <property type="term" value="F:ATP binding"/>
    <property type="evidence" value="ECO:0007669"/>
    <property type="project" value="UniProtKB-KW"/>
</dbReference>
<dbReference type="SUPFAM" id="SSF56104">
    <property type="entry name" value="SAICAR synthase-like"/>
    <property type="match status" value="1"/>
</dbReference>
<evidence type="ECO:0000256" key="3">
    <source>
        <dbReference type="ARBA" id="ARBA00022598"/>
    </source>
</evidence>
<keyword evidence="6" id="KW-0067">ATP-binding</keyword>
<feature type="domain" description="SAICAR synthetase/ADE2 N-terminal" evidence="7">
    <location>
        <begin position="30"/>
        <end position="268"/>
    </location>
</feature>
<evidence type="ECO:0000256" key="2">
    <source>
        <dbReference type="ARBA" id="ARBA00012217"/>
    </source>
</evidence>
<reference evidence="8" key="1">
    <citation type="journal article" date="2020" name="Nature">
        <title>Giant virus diversity and host interactions through global metagenomics.</title>
        <authorList>
            <person name="Schulz F."/>
            <person name="Roux S."/>
            <person name="Paez-Espino D."/>
            <person name="Jungbluth S."/>
            <person name="Walsh D.A."/>
            <person name="Denef V.J."/>
            <person name="McMahon K.D."/>
            <person name="Konstantinidis K.T."/>
            <person name="Eloe-Fadrosh E.A."/>
            <person name="Kyrpides N.C."/>
            <person name="Woyke T."/>
        </authorList>
    </citation>
    <scope>NUCLEOTIDE SEQUENCE</scope>
    <source>
        <strain evidence="8">GVMAG-S-ERX556049-19</strain>
    </source>
</reference>
<evidence type="ECO:0000256" key="6">
    <source>
        <dbReference type="ARBA" id="ARBA00022840"/>
    </source>
</evidence>
<dbReference type="PANTHER" id="PTHR43700">
    <property type="entry name" value="PHOSPHORIBOSYLAMINOIMIDAZOLE-SUCCINOCARBOXAMIDE SYNTHASE"/>
    <property type="match status" value="1"/>
</dbReference>
<accession>A0A6C0FD40</accession>
<proteinExistence type="inferred from homology"/>
<dbReference type="GO" id="GO:0005737">
    <property type="term" value="C:cytoplasm"/>
    <property type="evidence" value="ECO:0007669"/>
    <property type="project" value="TreeGrafter"/>
</dbReference>
<evidence type="ECO:0000259" key="7">
    <source>
        <dbReference type="Pfam" id="PF01259"/>
    </source>
</evidence>
<dbReference type="AlphaFoldDB" id="A0A6C0FD40"/>
<dbReference type="GO" id="GO:0006189">
    <property type="term" value="P:'de novo' IMP biosynthetic process"/>
    <property type="evidence" value="ECO:0007669"/>
    <property type="project" value="UniProtKB-UniPathway"/>
</dbReference>
<evidence type="ECO:0000256" key="1">
    <source>
        <dbReference type="ARBA" id="ARBA00004672"/>
    </source>
</evidence>
<dbReference type="InterPro" id="IPR028923">
    <property type="entry name" value="SAICAR_synt/ADE2_N"/>
</dbReference>
<dbReference type="Gene3D" id="3.30.200.20">
    <property type="entry name" value="Phosphorylase Kinase, domain 1"/>
    <property type="match status" value="1"/>
</dbReference>
<evidence type="ECO:0000256" key="4">
    <source>
        <dbReference type="ARBA" id="ARBA00022741"/>
    </source>
</evidence>
<evidence type="ECO:0000256" key="5">
    <source>
        <dbReference type="ARBA" id="ARBA00022755"/>
    </source>
</evidence>
<dbReference type="CDD" id="cd01414">
    <property type="entry name" value="SAICAR_synt_Sc"/>
    <property type="match status" value="1"/>
</dbReference>
<dbReference type="PROSITE" id="PS01058">
    <property type="entry name" value="SAICAR_SYNTHETASE_2"/>
    <property type="match status" value="1"/>
</dbReference>
<dbReference type="EMBL" id="MN738821">
    <property type="protein sequence ID" value="QHT37810.1"/>
    <property type="molecule type" value="Genomic_DNA"/>
</dbReference>
<dbReference type="Pfam" id="PF01259">
    <property type="entry name" value="SAICAR_synt"/>
    <property type="match status" value="1"/>
</dbReference>
<sequence>MSSLIKVDEECLNNCIYDTSKLINKNSKLVRTGKVRDVYETEDSNFILVASDRISAFDRHLTTIPYKGVVLHKVSRWWFNKTKHLVPNHVIDDRDERIMKVKKCKVFPIEFVMRSYLTGSTDTSIWKNYEKGCRYYCGHNLSDNMIKNQKLPNILLTPTTKDEHDELISEKVIIEKKIMTLQEWETCKKYAYILFQIGQEIALKNGLILVDTKYEFGVDENGKIILVDELHTPDSTRYWFSNTYDERMSKSEEPESIDKEIIRKWVKKTYGNPYDLNIDIHIPNELRLNLSEKYLQLYSLITNKQINDN</sequence>
<name>A0A6C0FD40_9ZZZZ</name>
<dbReference type="GO" id="GO:0004639">
    <property type="term" value="F:phosphoribosylaminoimidazolesuccinocarboxamide synthase activity"/>
    <property type="evidence" value="ECO:0007669"/>
    <property type="project" value="UniProtKB-EC"/>
</dbReference>
<dbReference type="HAMAP" id="MF_00137">
    <property type="entry name" value="SAICAR_synth"/>
    <property type="match status" value="1"/>
</dbReference>
<organism evidence="8">
    <name type="scientific">viral metagenome</name>
    <dbReference type="NCBI Taxonomy" id="1070528"/>
    <lineage>
        <taxon>unclassified sequences</taxon>
        <taxon>metagenomes</taxon>
        <taxon>organismal metagenomes</taxon>
    </lineage>
</organism>
<dbReference type="UniPathway" id="UPA00074">
    <property type="reaction ID" value="UER00131"/>
</dbReference>
<dbReference type="InterPro" id="IPR018236">
    <property type="entry name" value="SAICAR_synthetase_CS"/>
</dbReference>
<protein>
    <recommendedName>
        <fullName evidence="2">phosphoribosylaminoimidazolesuccinocarboxamide synthase</fullName>
        <ecNumber evidence="2">6.3.2.6</ecNumber>
    </recommendedName>
</protein>
<dbReference type="Gene3D" id="3.30.470.20">
    <property type="entry name" value="ATP-grasp fold, B domain"/>
    <property type="match status" value="1"/>
</dbReference>
<dbReference type="EC" id="6.3.2.6" evidence="2"/>
<keyword evidence="3" id="KW-0436">Ligase</keyword>
<keyword evidence="4" id="KW-0547">Nucleotide-binding</keyword>
<keyword evidence="5" id="KW-0658">Purine biosynthesis</keyword>
<comment type="pathway">
    <text evidence="1">Purine metabolism; IMP biosynthesis via de novo pathway; 5-amino-1-(5-phospho-D-ribosyl)imidazole-4-carboxamide from 5-amino-1-(5-phospho-D-ribosyl)imidazole-4-carboxylate: step 1/2.</text>
</comment>